<proteinExistence type="predicted"/>
<dbReference type="PANTHER" id="PTHR24220:SF685">
    <property type="entry name" value="ABC TRANSPORTER RELATED"/>
    <property type="match status" value="1"/>
</dbReference>
<dbReference type="GO" id="GO:0005524">
    <property type="term" value="F:ATP binding"/>
    <property type="evidence" value="ECO:0007669"/>
    <property type="project" value="UniProtKB-KW"/>
</dbReference>
<keyword evidence="2" id="KW-0547">Nucleotide-binding</keyword>
<dbReference type="FunFam" id="3.40.50.300:FF:000032">
    <property type="entry name" value="Export ABC transporter ATP-binding protein"/>
    <property type="match status" value="1"/>
</dbReference>
<evidence type="ECO:0000313" key="6">
    <source>
        <dbReference type="Proteomes" id="UP000286931"/>
    </source>
</evidence>
<dbReference type="OrthoDB" id="9802264at2"/>
<dbReference type="SUPFAM" id="SSF52540">
    <property type="entry name" value="P-loop containing nucleoside triphosphate hydrolases"/>
    <property type="match status" value="1"/>
</dbReference>
<evidence type="ECO:0000313" key="5">
    <source>
        <dbReference type="EMBL" id="GCD97038.1"/>
    </source>
</evidence>
<dbReference type="InterPro" id="IPR003439">
    <property type="entry name" value="ABC_transporter-like_ATP-bd"/>
</dbReference>
<dbReference type="InterPro" id="IPR015854">
    <property type="entry name" value="ABC_transpr_LolD-like"/>
</dbReference>
<dbReference type="GO" id="GO:0022857">
    <property type="term" value="F:transmembrane transporter activity"/>
    <property type="evidence" value="ECO:0007669"/>
    <property type="project" value="UniProtKB-ARBA"/>
</dbReference>
<dbReference type="InterPro" id="IPR017911">
    <property type="entry name" value="MacB-like_ATP-bd"/>
</dbReference>
<dbReference type="CDD" id="cd03255">
    <property type="entry name" value="ABC_MJ0796_LolCDE_FtsE"/>
    <property type="match status" value="1"/>
</dbReference>
<dbReference type="Gene3D" id="3.40.50.300">
    <property type="entry name" value="P-loop containing nucleotide triphosphate hydrolases"/>
    <property type="match status" value="1"/>
</dbReference>
<evidence type="ECO:0000256" key="2">
    <source>
        <dbReference type="ARBA" id="ARBA00022741"/>
    </source>
</evidence>
<name>A0A401YR00_9ACTN</name>
<evidence type="ECO:0000256" key="3">
    <source>
        <dbReference type="ARBA" id="ARBA00022840"/>
    </source>
</evidence>
<evidence type="ECO:0000256" key="1">
    <source>
        <dbReference type="ARBA" id="ARBA00022448"/>
    </source>
</evidence>
<dbReference type="GO" id="GO:0005886">
    <property type="term" value="C:plasma membrane"/>
    <property type="evidence" value="ECO:0007669"/>
    <property type="project" value="TreeGrafter"/>
</dbReference>
<sequence length="282" mass="29947">MRAGAGVTAGRVRGGLCRGHREPTVDDVKAHRGEHPGNHADQAVTVSGLSKSFGTDTTRFWALTDIELTVAPRSFTAIMGPSGSGKTTLLNCLLGLEKPDTGSIRIGGTDITGLDETQLAEMRRSHVGVVFQSYNLIPSLTVADNISLPLRLAGRRIDRGRVRDLAETVGVGATLERRPAQLSGGQQQRVAFARALVTDPELIVADEPTGALDTASSDVVLGLLRSIVTDLGQRVLLVTHDPRAAAVADRVVFLRDGRRHGELRGADEGRIAATLTDLGQRS</sequence>
<dbReference type="InterPro" id="IPR027417">
    <property type="entry name" value="P-loop_NTPase"/>
</dbReference>
<dbReference type="InterPro" id="IPR003593">
    <property type="entry name" value="AAA+_ATPase"/>
</dbReference>
<comment type="caution">
    <text evidence="5">The sequence shown here is derived from an EMBL/GenBank/DDBJ whole genome shotgun (WGS) entry which is preliminary data.</text>
</comment>
<dbReference type="InterPro" id="IPR017871">
    <property type="entry name" value="ABC_transporter-like_CS"/>
</dbReference>
<reference evidence="5 6" key="1">
    <citation type="submission" date="2018-12" db="EMBL/GenBank/DDBJ databases">
        <title>Draft genome sequence of Embleya hyalina NBRC 13850T.</title>
        <authorList>
            <person name="Komaki H."/>
            <person name="Hosoyama A."/>
            <person name="Kimura A."/>
            <person name="Ichikawa N."/>
            <person name="Tamura T."/>
        </authorList>
    </citation>
    <scope>NUCLEOTIDE SEQUENCE [LARGE SCALE GENOMIC DNA]</scope>
    <source>
        <strain evidence="5 6">NBRC 13850</strain>
    </source>
</reference>
<protein>
    <submittedName>
        <fullName evidence="5">ABC transporter ATP-binding protein</fullName>
    </submittedName>
</protein>
<organism evidence="5 6">
    <name type="scientific">Embleya hyalina</name>
    <dbReference type="NCBI Taxonomy" id="516124"/>
    <lineage>
        <taxon>Bacteria</taxon>
        <taxon>Bacillati</taxon>
        <taxon>Actinomycetota</taxon>
        <taxon>Actinomycetes</taxon>
        <taxon>Kitasatosporales</taxon>
        <taxon>Streptomycetaceae</taxon>
        <taxon>Embleya</taxon>
    </lineage>
</organism>
<gene>
    <name evidence="5" type="ORF">EHYA_04725</name>
</gene>
<feature type="domain" description="ABC transporter" evidence="4">
    <location>
        <begin position="44"/>
        <end position="281"/>
    </location>
</feature>
<dbReference type="AlphaFoldDB" id="A0A401YR00"/>
<dbReference type="SMART" id="SM00382">
    <property type="entry name" value="AAA"/>
    <property type="match status" value="1"/>
</dbReference>
<dbReference type="GO" id="GO:0098796">
    <property type="term" value="C:membrane protein complex"/>
    <property type="evidence" value="ECO:0007669"/>
    <property type="project" value="UniProtKB-ARBA"/>
</dbReference>
<dbReference type="Proteomes" id="UP000286931">
    <property type="component" value="Unassembled WGS sequence"/>
</dbReference>
<dbReference type="GO" id="GO:0016887">
    <property type="term" value="F:ATP hydrolysis activity"/>
    <property type="evidence" value="ECO:0007669"/>
    <property type="project" value="InterPro"/>
</dbReference>
<keyword evidence="6" id="KW-1185">Reference proteome</keyword>
<evidence type="ECO:0000259" key="4">
    <source>
        <dbReference type="PROSITE" id="PS50893"/>
    </source>
</evidence>
<accession>A0A401YR00</accession>
<keyword evidence="3 5" id="KW-0067">ATP-binding</keyword>
<dbReference type="Pfam" id="PF00005">
    <property type="entry name" value="ABC_tran"/>
    <property type="match status" value="1"/>
</dbReference>
<keyword evidence="1" id="KW-0813">Transport</keyword>
<dbReference type="EMBL" id="BIFH01000022">
    <property type="protein sequence ID" value="GCD97038.1"/>
    <property type="molecule type" value="Genomic_DNA"/>
</dbReference>
<dbReference type="PROSITE" id="PS00211">
    <property type="entry name" value="ABC_TRANSPORTER_1"/>
    <property type="match status" value="1"/>
</dbReference>
<dbReference type="PROSITE" id="PS50893">
    <property type="entry name" value="ABC_TRANSPORTER_2"/>
    <property type="match status" value="1"/>
</dbReference>
<dbReference type="PANTHER" id="PTHR24220">
    <property type="entry name" value="IMPORT ATP-BINDING PROTEIN"/>
    <property type="match status" value="1"/>
</dbReference>